<sequence length="403" mass="47097">MNCVINDELDYICKMIQANTGMNILISNANITIKEYKFSNRENPFLTTDELYKDLFMGIESTFEIPIIKSLNDIEYYLCLRTEDFDFTIGPCVLEEVTHSLFYDYIKRYKVPLYLKKNLKIYFNSIPIYKKNDLINMGQLVYFLLFRKQISPSTVKEQSLNTPVLENDIDFELSIKRLNKQLHHDILLENKFNEYIKHGDIDNIKRIFKNTINLETVGVVTPDNLIRNDKNLAISAVAIASRSAIEGGLHYEVAYSMSDLLIQKIEVEKEIDLINSVEYIFIKFANQVKKLNSSKYSQPINLVQQYIYNHLYQSLTLDKLAKHVNLSSKYLSHIFKKEVGITISAYITEKKLEESKLWLDNSHLSISEIAHQLSFSDQSYFIKVFKRTVGLTPKQYRLKNYET</sequence>
<dbReference type="PANTHER" id="PTHR43280">
    <property type="entry name" value="ARAC-FAMILY TRANSCRIPTIONAL REGULATOR"/>
    <property type="match status" value="1"/>
</dbReference>
<dbReference type="Pfam" id="PF12833">
    <property type="entry name" value="HTH_18"/>
    <property type="match status" value="1"/>
</dbReference>
<dbReference type="GO" id="GO:0003700">
    <property type="term" value="F:DNA-binding transcription factor activity"/>
    <property type="evidence" value="ECO:0007669"/>
    <property type="project" value="InterPro"/>
</dbReference>
<keyword evidence="2" id="KW-0238">DNA-binding</keyword>
<dbReference type="AlphaFoldDB" id="A0A9X4LDC6"/>
<evidence type="ECO:0000313" key="5">
    <source>
        <dbReference type="EMBL" id="MDG0858580.1"/>
    </source>
</evidence>
<proteinExistence type="predicted"/>
<dbReference type="PANTHER" id="PTHR43280:SF34">
    <property type="entry name" value="ARAC-FAMILY TRANSCRIPTIONAL REGULATOR"/>
    <property type="match status" value="1"/>
</dbReference>
<organism evidence="5 6">
    <name type="scientific">Staphylococcus equorum</name>
    <dbReference type="NCBI Taxonomy" id="246432"/>
    <lineage>
        <taxon>Bacteria</taxon>
        <taxon>Bacillati</taxon>
        <taxon>Bacillota</taxon>
        <taxon>Bacilli</taxon>
        <taxon>Bacillales</taxon>
        <taxon>Staphylococcaceae</taxon>
        <taxon>Staphylococcus</taxon>
    </lineage>
</organism>
<keyword evidence="3" id="KW-0804">Transcription</keyword>
<dbReference type="SMART" id="SM00342">
    <property type="entry name" value="HTH_ARAC"/>
    <property type="match status" value="1"/>
</dbReference>
<dbReference type="RefSeq" id="WP_277580592.1">
    <property type="nucleotide sequence ID" value="NZ_JAMBPV010000002.1"/>
</dbReference>
<dbReference type="InterPro" id="IPR020449">
    <property type="entry name" value="Tscrpt_reg_AraC-type_HTH"/>
</dbReference>
<dbReference type="Proteomes" id="UP001152302">
    <property type="component" value="Unassembled WGS sequence"/>
</dbReference>
<gene>
    <name evidence="5" type="ORF">M4L21_04490</name>
</gene>
<evidence type="ECO:0000256" key="2">
    <source>
        <dbReference type="ARBA" id="ARBA00023125"/>
    </source>
</evidence>
<dbReference type="EMBL" id="JAMBPX010000002">
    <property type="protein sequence ID" value="MDG0858580.1"/>
    <property type="molecule type" value="Genomic_DNA"/>
</dbReference>
<keyword evidence="1" id="KW-0805">Transcription regulation</keyword>
<feature type="domain" description="HTH araC/xylS-type" evidence="4">
    <location>
        <begin position="301"/>
        <end position="399"/>
    </location>
</feature>
<name>A0A9X4LDC6_9STAP</name>
<evidence type="ECO:0000313" key="6">
    <source>
        <dbReference type="Proteomes" id="UP001152302"/>
    </source>
</evidence>
<dbReference type="PRINTS" id="PR00032">
    <property type="entry name" value="HTHARAC"/>
</dbReference>
<dbReference type="Gene3D" id="1.10.10.60">
    <property type="entry name" value="Homeodomain-like"/>
    <property type="match status" value="2"/>
</dbReference>
<dbReference type="GO" id="GO:0043565">
    <property type="term" value="F:sequence-specific DNA binding"/>
    <property type="evidence" value="ECO:0007669"/>
    <property type="project" value="InterPro"/>
</dbReference>
<evidence type="ECO:0000259" key="4">
    <source>
        <dbReference type="PROSITE" id="PS01124"/>
    </source>
</evidence>
<dbReference type="InterPro" id="IPR018060">
    <property type="entry name" value="HTH_AraC"/>
</dbReference>
<evidence type="ECO:0000256" key="1">
    <source>
        <dbReference type="ARBA" id="ARBA00023015"/>
    </source>
</evidence>
<evidence type="ECO:0000256" key="3">
    <source>
        <dbReference type="ARBA" id="ARBA00023163"/>
    </source>
</evidence>
<dbReference type="SUPFAM" id="SSF46689">
    <property type="entry name" value="Homeodomain-like"/>
    <property type="match status" value="2"/>
</dbReference>
<dbReference type="PROSITE" id="PS01124">
    <property type="entry name" value="HTH_ARAC_FAMILY_2"/>
    <property type="match status" value="1"/>
</dbReference>
<protein>
    <submittedName>
        <fullName evidence="5">AraC family transcriptional regulator</fullName>
    </submittedName>
</protein>
<reference evidence="5" key="1">
    <citation type="submission" date="2022-05" db="EMBL/GenBank/DDBJ databases">
        <title>Comparative genomics of Staphylococcus equorum isolates.</title>
        <authorList>
            <person name="Luelf R.H."/>
        </authorList>
    </citation>
    <scope>NUCLEOTIDE SEQUENCE</scope>
    <source>
        <strain evidence="5">TMW 2.2343</strain>
    </source>
</reference>
<accession>A0A9X4LDC6</accession>
<comment type="caution">
    <text evidence="5">The sequence shown here is derived from an EMBL/GenBank/DDBJ whole genome shotgun (WGS) entry which is preliminary data.</text>
</comment>
<dbReference type="InterPro" id="IPR009057">
    <property type="entry name" value="Homeodomain-like_sf"/>
</dbReference>